<dbReference type="GO" id="GO:0016787">
    <property type="term" value="F:hydrolase activity"/>
    <property type="evidence" value="ECO:0007669"/>
    <property type="project" value="UniProtKB-KW"/>
</dbReference>
<dbReference type="EMBL" id="VSWD01000005">
    <property type="protein sequence ID" value="KAK3103369.1"/>
    <property type="molecule type" value="Genomic_DNA"/>
</dbReference>
<accession>A0AA88YDY7</accession>
<organism evidence="10 11">
    <name type="scientific">Pinctada imbricata</name>
    <name type="common">Atlantic pearl-oyster</name>
    <name type="synonym">Pinctada martensii</name>
    <dbReference type="NCBI Taxonomy" id="66713"/>
    <lineage>
        <taxon>Eukaryota</taxon>
        <taxon>Metazoa</taxon>
        <taxon>Spiralia</taxon>
        <taxon>Lophotrochozoa</taxon>
        <taxon>Mollusca</taxon>
        <taxon>Bivalvia</taxon>
        <taxon>Autobranchia</taxon>
        <taxon>Pteriomorphia</taxon>
        <taxon>Pterioida</taxon>
        <taxon>Pterioidea</taxon>
        <taxon>Pteriidae</taxon>
        <taxon>Pinctada</taxon>
    </lineage>
</organism>
<dbReference type="InterPro" id="IPR041679">
    <property type="entry name" value="DNA2/NAM7-like_C"/>
</dbReference>
<dbReference type="Gene3D" id="3.40.50.300">
    <property type="entry name" value="P-loop containing nucleotide triphosphate hydrolases"/>
    <property type="match status" value="2"/>
</dbReference>
<evidence type="ECO:0000256" key="1">
    <source>
        <dbReference type="ARBA" id="ARBA00007913"/>
    </source>
</evidence>
<dbReference type="PANTHER" id="PTHR43788:SF16">
    <property type="entry name" value="HELICASE WITH ZINC FINGER 2"/>
    <property type="match status" value="1"/>
</dbReference>
<dbReference type="PANTHER" id="PTHR43788">
    <property type="entry name" value="DNA2/NAM7 HELICASE FAMILY MEMBER"/>
    <property type="match status" value="1"/>
</dbReference>
<evidence type="ECO:0000259" key="8">
    <source>
        <dbReference type="Pfam" id="PF13086"/>
    </source>
</evidence>
<keyword evidence="4" id="KW-0347">Helicase</keyword>
<dbReference type="CDD" id="cd18808">
    <property type="entry name" value="SF1_C_Upf1"/>
    <property type="match status" value="1"/>
</dbReference>
<proteinExistence type="inferred from homology"/>
<dbReference type="Pfam" id="PF00773">
    <property type="entry name" value="RNB"/>
    <property type="match status" value="1"/>
</dbReference>
<keyword evidence="2" id="KW-0547">Nucleotide-binding</keyword>
<evidence type="ECO:0000256" key="3">
    <source>
        <dbReference type="ARBA" id="ARBA00022801"/>
    </source>
</evidence>
<dbReference type="GO" id="GO:0005524">
    <property type="term" value="F:ATP binding"/>
    <property type="evidence" value="ECO:0007669"/>
    <property type="project" value="UniProtKB-KW"/>
</dbReference>
<dbReference type="Proteomes" id="UP001186944">
    <property type="component" value="Unassembled WGS sequence"/>
</dbReference>
<comment type="similarity">
    <text evidence="6">Belongs to the RNR ribonuclease family.</text>
</comment>
<feature type="domain" description="DNA2/NAM7 helicase helicase" evidence="8">
    <location>
        <begin position="669"/>
        <end position="912"/>
    </location>
</feature>
<dbReference type="Pfam" id="PF13087">
    <property type="entry name" value="AAA_12"/>
    <property type="match status" value="1"/>
</dbReference>
<dbReference type="SUPFAM" id="SSF50249">
    <property type="entry name" value="Nucleic acid-binding proteins"/>
    <property type="match status" value="1"/>
</dbReference>
<sequence>MANILLKHYGDCVPIRVQNIPLKEKLDNWLVDHTYIKDIIFSLQNQIVTLDAVIPYQSSSRNQCLGVLCSSNGIIPDKEMVRIRRDVWSKLVAASEANDVPTSCLESLLKDDRRYPYQYRAFLEFCKFQSRASYKCSANVNLNSPRGCHFSLAVHPYTHFTSPLRRYIDIVNHRLLHAAMEKQTKPYIKEEVHSLCEKANGKKRTLASYRNDVDNFSVVRQIYHSPKMFEAYISRFTQNSIYLTIQDFYGKDIRRSELTLEIPYRLLQLANYPEEIRDQVEGSTAYMFSWDRKVYPGPGIEFSTPSAYLKSCRFIPIKEWRKILKNLLIKDFDEARRMVLTWRDIFKECDAGDDLMLSQVIRVNDDTRHYFFTSEEHDGDESFQLLKISLNLHQNQVVKLQVVSEINRGHQIPTPQYLSINEHLCFCIEHNRDPVEIFCGYATLHTETFYDDVDDYILRWLPIIEMESVYGAVKEIGPITIHGMDYKIQEGSGQFTLPAEYCLYRGINLTSSNMEVINKIGNFSAERDSDDCVASANYLCIRCDISDIKDSQELNTQWIAHAKITRIKENLVKTDERSEVESYNVDFMILSSTGDGPKGDIKGGTIELIQKSIVERRQETIIKRHLEISPDLAFNVALGNCAPFLDKGFHMAATYTGTDVPLSNFARNNEDQDRAIQMALTNSFSLIQGPPGTGKTVTGVKLLYLLHRLNRRVFPDRRQIVFCGPSNKSIDNVASILLERPIVESERWKELKIIRLYGKSFVYQDFPIPDQFNFLTPGKIMKKTDVTLKNSRVVLHHVIRECGKQYAERLRAFDDRFIRSPGEVSASEFLEYEDIHSRAEQAELKEYDIIFCTVSMTSNPKLIKATKGRIQQCIIDECGMCTEPETLVPMIALQPEQVVLIGDHKQLQPIIKCKEAATMGLQRSLFERYHARSLQAPRTMLTLQYRMNPSICKFPSDAFYEGRLKTDNGNRTSWEVTSPLSIWKNSHSAKHHVPLAFFHVEGIEDTMVISTHKGNEQSKSNKAEIEFVMKIIEYFRRQKVSLDKINVMSQYNAQCSILRDEIQKKKLPNLQVNTVVSSQGGEWDYVIFSTTRSLPRHLIQPNPTTDWRFRNLGFVVDTHQINVALTRARKGFILVERLAKIISNAFTSKNGNRKFKFIVVNYDKTYFVKEKSDSENKYTETYIIQMLNFLIDNIFVVFGGKVFRQIVGIPMGTNCAPLLADIFLYSYEAEFIQSLVSEGKRYLASDFNFTYRYIDDVLSINHPKFADYLSSIYLSKLEVKETTETNNSASYLGNNVVLRH</sequence>
<dbReference type="InterPro" id="IPR047187">
    <property type="entry name" value="SF1_C_Upf1"/>
</dbReference>
<keyword evidence="5" id="KW-0067">ATP-binding</keyword>
<dbReference type="PROSITE" id="PS01175">
    <property type="entry name" value="RIBONUCLEASE_II"/>
    <property type="match status" value="1"/>
</dbReference>
<keyword evidence="11" id="KW-1185">Reference proteome</keyword>
<name>A0AA88YDY7_PINIB</name>
<evidence type="ECO:0000313" key="11">
    <source>
        <dbReference type="Proteomes" id="UP001186944"/>
    </source>
</evidence>
<protein>
    <submittedName>
        <fullName evidence="10">Uncharacterized protein</fullName>
    </submittedName>
</protein>
<dbReference type="InterPro" id="IPR012340">
    <property type="entry name" value="NA-bd_OB-fold"/>
</dbReference>
<dbReference type="InterPro" id="IPR041677">
    <property type="entry name" value="DNA2/NAM7_AAA_11"/>
</dbReference>
<gene>
    <name evidence="10" type="ORF">FSP39_018776</name>
</gene>
<feature type="domain" description="RNB" evidence="7">
    <location>
        <begin position="127"/>
        <end position="181"/>
    </location>
</feature>
<dbReference type="InterPro" id="IPR027417">
    <property type="entry name" value="P-loop_NTPase"/>
</dbReference>
<evidence type="ECO:0000313" key="10">
    <source>
        <dbReference type="EMBL" id="KAK3103369.1"/>
    </source>
</evidence>
<dbReference type="InterPro" id="IPR022966">
    <property type="entry name" value="RNase_II/R_CS"/>
</dbReference>
<evidence type="ECO:0000259" key="9">
    <source>
        <dbReference type="Pfam" id="PF13087"/>
    </source>
</evidence>
<dbReference type="InterPro" id="IPR001900">
    <property type="entry name" value="RNase_II/R"/>
</dbReference>
<dbReference type="GO" id="GO:0004540">
    <property type="term" value="F:RNA nuclease activity"/>
    <property type="evidence" value="ECO:0007669"/>
    <property type="project" value="InterPro"/>
</dbReference>
<reference evidence="10" key="1">
    <citation type="submission" date="2019-08" db="EMBL/GenBank/DDBJ databases">
        <title>The improved chromosome-level genome for the pearl oyster Pinctada fucata martensii using PacBio sequencing and Hi-C.</title>
        <authorList>
            <person name="Zheng Z."/>
        </authorList>
    </citation>
    <scope>NUCLEOTIDE SEQUENCE</scope>
    <source>
        <strain evidence="10">ZZ-2019</strain>
        <tissue evidence="10">Adductor muscle</tissue>
    </source>
</reference>
<evidence type="ECO:0000256" key="6">
    <source>
        <dbReference type="RuleBase" id="RU003901"/>
    </source>
</evidence>
<dbReference type="InterPro" id="IPR050534">
    <property type="entry name" value="Coronavir_polyprotein_1ab"/>
</dbReference>
<keyword evidence="3" id="KW-0378">Hydrolase</keyword>
<evidence type="ECO:0000259" key="7">
    <source>
        <dbReference type="Pfam" id="PF00773"/>
    </source>
</evidence>
<dbReference type="GO" id="GO:0043139">
    <property type="term" value="F:5'-3' DNA helicase activity"/>
    <property type="evidence" value="ECO:0007669"/>
    <property type="project" value="TreeGrafter"/>
</dbReference>
<evidence type="ECO:0000256" key="5">
    <source>
        <dbReference type="ARBA" id="ARBA00022840"/>
    </source>
</evidence>
<comment type="caution">
    <text evidence="10">The sequence shown here is derived from an EMBL/GenBank/DDBJ whole genome shotgun (WGS) entry which is preliminary data.</text>
</comment>
<dbReference type="GO" id="GO:0003723">
    <property type="term" value="F:RNA binding"/>
    <property type="evidence" value="ECO:0007669"/>
    <property type="project" value="InterPro"/>
</dbReference>
<evidence type="ECO:0000256" key="2">
    <source>
        <dbReference type="ARBA" id="ARBA00022741"/>
    </source>
</evidence>
<comment type="similarity">
    <text evidence="1">Belongs to the DNA2/NAM7 helicase family.</text>
</comment>
<dbReference type="SUPFAM" id="SSF52540">
    <property type="entry name" value="P-loop containing nucleoside triphosphate hydrolases"/>
    <property type="match status" value="1"/>
</dbReference>
<dbReference type="Pfam" id="PF13086">
    <property type="entry name" value="AAA_11"/>
    <property type="match status" value="1"/>
</dbReference>
<feature type="domain" description="DNA2/NAM7 helicase-like C-terminal" evidence="9">
    <location>
        <begin position="921"/>
        <end position="1135"/>
    </location>
</feature>
<evidence type="ECO:0000256" key="4">
    <source>
        <dbReference type="ARBA" id="ARBA00022806"/>
    </source>
</evidence>